<protein>
    <submittedName>
        <fullName evidence="2">Uncharacterized protein</fullName>
    </submittedName>
</protein>
<organism evidence="2 3">
    <name type="scientific">Halocaridina rubra</name>
    <name type="common">Hawaiian red shrimp</name>
    <dbReference type="NCBI Taxonomy" id="373956"/>
    <lineage>
        <taxon>Eukaryota</taxon>
        <taxon>Metazoa</taxon>
        <taxon>Ecdysozoa</taxon>
        <taxon>Arthropoda</taxon>
        <taxon>Crustacea</taxon>
        <taxon>Multicrustacea</taxon>
        <taxon>Malacostraca</taxon>
        <taxon>Eumalacostraca</taxon>
        <taxon>Eucarida</taxon>
        <taxon>Decapoda</taxon>
        <taxon>Pleocyemata</taxon>
        <taxon>Caridea</taxon>
        <taxon>Atyoidea</taxon>
        <taxon>Atyidae</taxon>
        <taxon>Halocaridina</taxon>
    </lineage>
</organism>
<accession>A0AAN9ADM6</accession>
<feature type="compositionally biased region" description="Low complexity" evidence="1">
    <location>
        <begin position="669"/>
        <end position="678"/>
    </location>
</feature>
<feature type="region of interest" description="Disordered" evidence="1">
    <location>
        <begin position="462"/>
        <end position="537"/>
    </location>
</feature>
<reference evidence="2 3" key="1">
    <citation type="submission" date="2023-11" db="EMBL/GenBank/DDBJ databases">
        <title>Halocaridina rubra genome assembly.</title>
        <authorList>
            <person name="Smith C."/>
        </authorList>
    </citation>
    <scope>NUCLEOTIDE SEQUENCE [LARGE SCALE GENOMIC DNA]</scope>
    <source>
        <strain evidence="2">EP-1</strain>
        <tissue evidence="2">Whole</tissue>
    </source>
</reference>
<comment type="caution">
    <text evidence="2">The sequence shown here is derived from an EMBL/GenBank/DDBJ whole genome shotgun (WGS) entry which is preliminary data.</text>
</comment>
<feature type="compositionally biased region" description="Low complexity" evidence="1">
    <location>
        <begin position="479"/>
        <end position="493"/>
    </location>
</feature>
<feature type="region of interest" description="Disordered" evidence="1">
    <location>
        <begin position="356"/>
        <end position="440"/>
    </location>
</feature>
<dbReference type="AlphaFoldDB" id="A0AAN9ADM6"/>
<feature type="compositionally biased region" description="Low complexity" evidence="1">
    <location>
        <begin position="504"/>
        <end position="517"/>
    </location>
</feature>
<feature type="compositionally biased region" description="Polar residues" evidence="1">
    <location>
        <begin position="518"/>
        <end position="537"/>
    </location>
</feature>
<feature type="compositionally biased region" description="Polar residues" evidence="1">
    <location>
        <begin position="658"/>
        <end position="668"/>
    </location>
</feature>
<name>A0AAN9ADM6_HALRR</name>
<evidence type="ECO:0000313" key="3">
    <source>
        <dbReference type="Proteomes" id="UP001381693"/>
    </source>
</evidence>
<evidence type="ECO:0000313" key="2">
    <source>
        <dbReference type="EMBL" id="KAK7084369.1"/>
    </source>
</evidence>
<proteinExistence type="predicted"/>
<feature type="region of interest" description="Disordered" evidence="1">
    <location>
        <begin position="600"/>
        <end position="641"/>
    </location>
</feature>
<feature type="region of interest" description="Disordered" evidence="1">
    <location>
        <begin position="658"/>
        <end position="701"/>
    </location>
</feature>
<dbReference type="Proteomes" id="UP001381693">
    <property type="component" value="Unassembled WGS sequence"/>
</dbReference>
<feature type="compositionally biased region" description="Pro residues" evidence="1">
    <location>
        <begin position="373"/>
        <end position="391"/>
    </location>
</feature>
<feature type="region of interest" description="Disordered" evidence="1">
    <location>
        <begin position="176"/>
        <end position="199"/>
    </location>
</feature>
<dbReference type="EMBL" id="JAXCGZ010002121">
    <property type="protein sequence ID" value="KAK7084369.1"/>
    <property type="molecule type" value="Genomic_DNA"/>
</dbReference>
<sequence>MKIMGMVRSAIDLEVSKVTGVIFLFMYFLQPLSASLTSLPLIDLSLDIELPPPIMASLGYSFPVTFDDDKSYGCGGGDEDGVVGNSSSSHFRSPKLLHDSDFKASAAADHSVTDSHIWGHTHSTPSGHTYSTPSSTSLRSDASNISAVCTGYATAPREHKKAGTLGQFRDYATYKCSSSSTPSSLCKDKTTIHTSDSPRTCHALTSSSSKLLSSQCGHASSLSLSKSPQLSRQVNVLKPSSTHSLRSGSDFPKYGASQAFSASLSRYSTKRGTPGYFYSKLTKSIDDDGPVDEFEAIEYSEDFTLCSPLNIPQASFSSPTQPGYAGNLLFFSSASHTTDIMTMSLPAVLTSISPPLQCTSPQGRSLSPSPLMTHPPSPPCPSHRPLSPVPCPSKAHSKQPCRSLSPLPPPPSSLGRRTRSPSPHLGIELGSGEEDGNGQDLIFLESPQDEIFDPLLSKDIPLKTRLGGRPNQPPPPVPLSTKSSSSLPGKSSPADMAIGSMNTSSLPAASASSRSSAINTTGLPNTTTLSSSNYRPLTPYQATTSEYRPFSTIQTNLGVPVGCQNPMYNQHNIPGGNLPPSTTRSGSAAVVFAASMLSQASDDTSSKKCPRQGQYVQFDPPLSQSQSSGLSSQPQRPPRLSQRDLLGDFSNDFQKLSVNSSSRAASPGNNNNTVVNNNKTCDPGSKKGVVDSSGPKWATFD</sequence>
<evidence type="ECO:0000256" key="1">
    <source>
        <dbReference type="SAM" id="MobiDB-lite"/>
    </source>
</evidence>
<feature type="compositionally biased region" description="Low complexity" evidence="1">
    <location>
        <begin position="620"/>
        <end position="634"/>
    </location>
</feature>
<gene>
    <name evidence="2" type="ORF">SK128_008303</name>
</gene>
<keyword evidence="3" id="KW-1185">Reference proteome</keyword>